<dbReference type="SUPFAM" id="SSF53901">
    <property type="entry name" value="Thiolase-like"/>
    <property type="match status" value="1"/>
</dbReference>
<dbReference type="GO" id="GO:0016020">
    <property type="term" value="C:membrane"/>
    <property type="evidence" value="ECO:0007669"/>
    <property type="project" value="InterPro"/>
</dbReference>
<dbReference type="InterPro" id="IPR012337">
    <property type="entry name" value="RNaseH-like_sf"/>
</dbReference>
<dbReference type="InterPro" id="IPR013103">
    <property type="entry name" value="RVT_2"/>
</dbReference>
<keyword evidence="1" id="KW-0808">Transferase</keyword>
<accession>A0A1R3G4Q4</accession>
<comment type="catalytic activity">
    <reaction evidence="2">
        <text>a very-long-chain acyl-CoA + malonyl-CoA + H(+) = a very-long-chain 3-oxoacyl-CoA + CO2 + CoA</text>
        <dbReference type="Rhea" id="RHEA:32727"/>
        <dbReference type="ChEBI" id="CHEBI:15378"/>
        <dbReference type="ChEBI" id="CHEBI:16526"/>
        <dbReference type="ChEBI" id="CHEBI:57287"/>
        <dbReference type="ChEBI" id="CHEBI:57384"/>
        <dbReference type="ChEBI" id="CHEBI:90725"/>
        <dbReference type="ChEBI" id="CHEBI:90736"/>
        <dbReference type="EC" id="2.3.1.199"/>
    </reaction>
</comment>
<evidence type="ECO:0000259" key="5">
    <source>
        <dbReference type="Pfam" id="PF13456"/>
    </source>
</evidence>
<keyword evidence="1" id="KW-0012">Acyltransferase</keyword>
<dbReference type="Pfam" id="PF08392">
    <property type="entry name" value="FAE1_CUT1_RppA"/>
    <property type="match status" value="1"/>
</dbReference>
<dbReference type="Pfam" id="PF13456">
    <property type="entry name" value="RVT_3"/>
    <property type="match status" value="1"/>
</dbReference>
<name>A0A1R3G4Q4_COCAP</name>
<sequence>MKRSFLNLYRFPDEVTVTKRKEGIGRAMSWEAPNIGWLKFNVDGSARGKPGLAGIGGILRDENGKILLKFSKAIKTAESNEAEVCAIKEALLIFLASKWASSAGLIVESDSQNVVAWINQSCEAPWRLRRAIVEKFFGWPIKSFQANWGREYQALTEYLAQNGITQHSSCPHTPEQNGCAERKHCHVVETGLALMYHAGGMGCSTGVIAVDLVKDLLQVHRNTYVVVVSTENITQNWYFGNKKSMLIPNCLFRVGGSAILLSNKFKDRRRAKYELIHVVRTHSGVDDKAFRLKPYIPDFKLAFEGTASAFTEMELVLLPANASVATLFPDHNLEISGDFNVPHTFAQNVIGCKWVFRVKKHQDGSVERFKARLVAKGVHQRPGLDYNETFSPVIKPQTIRLILSLAVQYNWPIQQLDVSNAFLHGKMEETVFMEQPIEFIDSNNPSHVCKLLKSPYGLKQAPQTLTLKDLGSVSYFRSVEAVRDSSGLLLTQQKYIGELLDKAKMSAANSISSPSCPQQRLIQNEGSAFSDPTLIEVSAYSDSDWGGCLDDRKSTTGLAIFYGTNLITWTSKKQRTVSRCVSVIRHN</sequence>
<feature type="domain" description="FAE" evidence="4">
    <location>
        <begin position="196"/>
        <end position="291"/>
    </location>
</feature>
<dbReference type="Gene3D" id="3.30.420.10">
    <property type="entry name" value="Ribonuclease H-like superfamily/Ribonuclease H"/>
    <property type="match status" value="1"/>
</dbReference>
<protein>
    <submittedName>
        <fullName evidence="6">Integrase, catalytic core</fullName>
    </submittedName>
</protein>
<dbReference type="Gene3D" id="3.40.47.10">
    <property type="match status" value="1"/>
</dbReference>
<evidence type="ECO:0000313" key="7">
    <source>
        <dbReference type="Proteomes" id="UP000188268"/>
    </source>
</evidence>
<evidence type="ECO:0000259" key="4">
    <source>
        <dbReference type="Pfam" id="PF08392"/>
    </source>
</evidence>
<feature type="domain" description="RNase H type-1" evidence="5">
    <location>
        <begin position="41"/>
        <end position="121"/>
    </location>
</feature>
<comment type="caution">
    <text evidence="6">The sequence shown here is derived from an EMBL/GenBank/DDBJ whole genome shotgun (WGS) entry which is preliminary data.</text>
</comment>
<dbReference type="InterPro" id="IPR013601">
    <property type="entry name" value="FAE1_typ3_polyketide_synth"/>
</dbReference>
<dbReference type="SUPFAM" id="SSF56672">
    <property type="entry name" value="DNA/RNA polymerases"/>
    <property type="match status" value="1"/>
</dbReference>
<dbReference type="GO" id="GO:0009922">
    <property type="term" value="F:fatty acid elongase activity"/>
    <property type="evidence" value="ECO:0007669"/>
    <property type="project" value="UniProtKB-EC"/>
</dbReference>
<evidence type="ECO:0000259" key="3">
    <source>
        <dbReference type="Pfam" id="PF07727"/>
    </source>
</evidence>
<organism evidence="6 7">
    <name type="scientific">Corchorus capsularis</name>
    <name type="common">Jute</name>
    <dbReference type="NCBI Taxonomy" id="210143"/>
    <lineage>
        <taxon>Eukaryota</taxon>
        <taxon>Viridiplantae</taxon>
        <taxon>Streptophyta</taxon>
        <taxon>Embryophyta</taxon>
        <taxon>Tracheophyta</taxon>
        <taxon>Spermatophyta</taxon>
        <taxon>Magnoliopsida</taxon>
        <taxon>eudicotyledons</taxon>
        <taxon>Gunneridae</taxon>
        <taxon>Pentapetalae</taxon>
        <taxon>rosids</taxon>
        <taxon>malvids</taxon>
        <taxon>Malvales</taxon>
        <taxon>Malvaceae</taxon>
        <taxon>Grewioideae</taxon>
        <taxon>Apeibeae</taxon>
        <taxon>Corchorus</taxon>
    </lineage>
</organism>
<dbReference type="InterPro" id="IPR002156">
    <property type="entry name" value="RNaseH_domain"/>
</dbReference>
<dbReference type="InterPro" id="IPR012392">
    <property type="entry name" value="3-ktacl-CoA_syn"/>
</dbReference>
<evidence type="ECO:0000256" key="1">
    <source>
        <dbReference type="ARBA" id="ARBA00023315"/>
    </source>
</evidence>
<dbReference type="PANTHER" id="PTHR31561">
    <property type="entry name" value="3-KETOACYL-COA SYNTHASE"/>
    <property type="match status" value="1"/>
</dbReference>
<dbReference type="CDD" id="cd06222">
    <property type="entry name" value="RNase_H_like"/>
    <property type="match status" value="1"/>
</dbReference>
<reference evidence="6 7" key="1">
    <citation type="submission" date="2013-09" db="EMBL/GenBank/DDBJ databases">
        <title>Corchorus capsularis genome sequencing.</title>
        <authorList>
            <person name="Alam M."/>
            <person name="Haque M.S."/>
            <person name="Islam M.S."/>
            <person name="Emdad E.M."/>
            <person name="Islam M.M."/>
            <person name="Ahmed B."/>
            <person name="Halim A."/>
            <person name="Hossen Q.M.M."/>
            <person name="Hossain M.Z."/>
            <person name="Ahmed R."/>
            <person name="Khan M.M."/>
            <person name="Islam R."/>
            <person name="Rashid M.M."/>
            <person name="Khan S.A."/>
            <person name="Rahman M.S."/>
            <person name="Alam M."/>
        </authorList>
    </citation>
    <scope>NUCLEOTIDE SEQUENCE [LARGE SCALE GENOMIC DNA]</scope>
    <source>
        <strain evidence="7">cv. CVL-1</strain>
        <tissue evidence="6">Whole seedling</tissue>
    </source>
</reference>
<keyword evidence="7" id="KW-1185">Reference proteome</keyword>
<dbReference type="InterPro" id="IPR016039">
    <property type="entry name" value="Thiolase-like"/>
</dbReference>
<dbReference type="GO" id="GO:0003676">
    <property type="term" value="F:nucleic acid binding"/>
    <property type="evidence" value="ECO:0007669"/>
    <property type="project" value="InterPro"/>
</dbReference>
<dbReference type="Pfam" id="PF07727">
    <property type="entry name" value="RVT_2"/>
    <property type="match status" value="1"/>
</dbReference>
<gene>
    <name evidence="6" type="ORF">CCACVL1_28900</name>
</gene>
<dbReference type="SUPFAM" id="SSF53098">
    <property type="entry name" value="Ribonuclease H-like"/>
    <property type="match status" value="2"/>
</dbReference>
<dbReference type="CDD" id="cd09272">
    <property type="entry name" value="RNase_HI_RT_Ty1"/>
    <property type="match status" value="1"/>
</dbReference>
<dbReference type="OrthoDB" id="1000646at2759"/>
<proteinExistence type="predicted"/>
<dbReference type="AlphaFoldDB" id="A0A1R3G4Q4"/>
<dbReference type="STRING" id="210143.A0A1R3G4Q4"/>
<dbReference type="GO" id="GO:0006633">
    <property type="term" value="P:fatty acid biosynthetic process"/>
    <property type="evidence" value="ECO:0007669"/>
    <property type="project" value="InterPro"/>
</dbReference>
<evidence type="ECO:0000313" key="6">
    <source>
        <dbReference type="EMBL" id="OMO53069.1"/>
    </source>
</evidence>
<dbReference type="InterPro" id="IPR043502">
    <property type="entry name" value="DNA/RNA_pol_sf"/>
</dbReference>
<dbReference type="EMBL" id="AWWV01015326">
    <property type="protein sequence ID" value="OMO53069.1"/>
    <property type="molecule type" value="Genomic_DNA"/>
</dbReference>
<dbReference type="InterPro" id="IPR044730">
    <property type="entry name" value="RNase_H-like_dom_plant"/>
</dbReference>
<dbReference type="InterPro" id="IPR036397">
    <property type="entry name" value="RNaseH_sf"/>
</dbReference>
<dbReference type="Proteomes" id="UP000188268">
    <property type="component" value="Unassembled WGS sequence"/>
</dbReference>
<feature type="domain" description="Reverse transcriptase Ty1/copia-type" evidence="3">
    <location>
        <begin position="347"/>
        <end position="463"/>
    </location>
</feature>
<dbReference type="GO" id="GO:0004523">
    <property type="term" value="F:RNA-DNA hybrid ribonuclease activity"/>
    <property type="evidence" value="ECO:0007669"/>
    <property type="project" value="InterPro"/>
</dbReference>
<dbReference type="Gramene" id="OMO53069">
    <property type="protein sequence ID" value="OMO53069"/>
    <property type="gene ID" value="CCACVL1_28900"/>
</dbReference>
<evidence type="ECO:0000256" key="2">
    <source>
        <dbReference type="ARBA" id="ARBA00047375"/>
    </source>
</evidence>